<keyword evidence="2" id="KW-1185">Reference proteome</keyword>
<evidence type="ECO:0000313" key="1">
    <source>
        <dbReference type="EMBL" id="CAG8458518.1"/>
    </source>
</evidence>
<name>A0A9N8VQ37_9GLOM</name>
<dbReference type="Proteomes" id="UP000789570">
    <property type="component" value="Unassembled WGS sequence"/>
</dbReference>
<protein>
    <submittedName>
        <fullName evidence="1">2167_t:CDS:1</fullName>
    </submittedName>
</protein>
<comment type="caution">
    <text evidence="1">The sequence shown here is derived from an EMBL/GenBank/DDBJ whole genome shotgun (WGS) entry which is preliminary data.</text>
</comment>
<evidence type="ECO:0000313" key="2">
    <source>
        <dbReference type="Proteomes" id="UP000789570"/>
    </source>
</evidence>
<proteinExistence type="predicted"/>
<dbReference type="AlphaFoldDB" id="A0A9N8VQ37"/>
<gene>
    <name evidence="1" type="ORF">FCALED_LOCUS1625</name>
</gene>
<sequence length="127" mass="14675">MSAVNAHSVSVERSPCKVYFEFVPYEKWSFHSYITLLVDNYENVDKMDAHFSFYRMLSLINDDEKMSQEVRDVAQRLLISKKTNVLKANNSFWNTSSPTTSSSHKGIKRKCLLKMVMGGQRSVKNLN</sequence>
<accession>A0A9N8VQ37</accession>
<reference evidence="1" key="1">
    <citation type="submission" date="2021-06" db="EMBL/GenBank/DDBJ databases">
        <authorList>
            <person name="Kallberg Y."/>
            <person name="Tangrot J."/>
            <person name="Rosling A."/>
        </authorList>
    </citation>
    <scope>NUCLEOTIDE SEQUENCE</scope>
    <source>
        <strain evidence="1">UK204</strain>
    </source>
</reference>
<organism evidence="1 2">
    <name type="scientific">Funneliformis caledonium</name>
    <dbReference type="NCBI Taxonomy" id="1117310"/>
    <lineage>
        <taxon>Eukaryota</taxon>
        <taxon>Fungi</taxon>
        <taxon>Fungi incertae sedis</taxon>
        <taxon>Mucoromycota</taxon>
        <taxon>Glomeromycotina</taxon>
        <taxon>Glomeromycetes</taxon>
        <taxon>Glomerales</taxon>
        <taxon>Glomeraceae</taxon>
        <taxon>Funneliformis</taxon>
    </lineage>
</organism>
<dbReference type="EMBL" id="CAJVPQ010000216">
    <property type="protein sequence ID" value="CAG8458518.1"/>
    <property type="molecule type" value="Genomic_DNA"/>
</dbReference>